<evidence type="ECO:0000259" key="4">
    <source>
        <dbReference type="SMART" id="SM00400"/>
    </source>
</evidence>
<gene>
    <name evidence="5" type="ORF">FSBG_00391</name>
</gene>
<dbReference type="InterPro" id="IPR050219">
    <property type="entry name" value="DnaG_primase"/>
</dbReference>
<dbReference type="Gene3D" id="3.40.1360.10">
    <property type="match status" value="1"/>
</dbReference>
<dbReference type="BioCyc" id="FSP469605-HMP:GTSP-394-MONOMER"/>
<keyword evidence="6" id="KW-1185">Reference proteome</keyword>
<dbReference type="HOGENOM" id="CLU_051279_0_0_0"/>
<dbReference type="GO" id="GO:0003899">
    <property type="term" value="F:DNA-directed RNA polymerase activity"/>
    <property type="evidence" value="ECO:0007669"/>
    <property type="project" value="InterPro"/>
</dbReference>
<dbReference type="SUPFAM" id="SSF56731">
    <property type="entry name" value="DNA primase core"/>
    <property type="match status" value="1"/>
</dbReference>
<dbReference type="Gene3D" id="3.90.580.10">
    <property type="entry name" value="Zinc finger, CHC2-type domain"/>
    <property type="match status" value="1"/>
</dbReference>
<dbReference type="EMBL" id="GG657971">
    <property type="protein sequence ID" value="EFS20894.1"/>
    <property type="molecule type" value="Genomic_DNA"/>
</dbReference>
<evidence type="ECO:0000313" key="5">
    <source>
        <dbReference type="EMBL" id="EFS20894.1"/>
    </source>
</evidence>
<accession>E5BFL3</accession>
<dbReference type="GO" id="GO:0003677">
    <property type="term" value="F:DNA binding"/>
    <property type="evidence" value="ECO:0007669"/>
    <property type="project" value="InterPro"/>
</dbReference>
<evidence type="ECO:0000256" key="2">
    <source>
        <dbReference type="ARBA" id="ARBA00022771"/>
    </source>
</evidence>
<dbReference type="AlphaFoldDB" id="E5BFL3"/>
<evidence type="ECO:0000256" key="3">
    <source>
        <dbReference type="ARBA" id="ARBA00022833"/>
    </source>
</evidence>
<reference evidence="5 6" key="1">
    <citation type="submission" date="2009-02" db="EMBL/GenBank/DDBJ databases">
        <title>The Genome Sequence of Fusobacterium sp. 3_1_5R.</title>
        <authorList>
            <consortium name="The Broad Institute Genome Sequencing Platform"/>
            <person name="Ward D."/>
            <person name="Young S.K."/>
            <person name="Kodira C.D."/>
            <person name="Zeng Q."/>
            <person name="Koehrsen M."/>
            <person name="Alvarado L."/>
            <person name="Berlin A."/>
            <person name="Borenstein D."/>
            <person name="Chen Z."/>
            <person name="Engels R."/>
            <person name="Freedman E."/>
            <person name="Gellesch M."/>
            <person name="Goldberg J."/>
            <person name="Griggs A."/>
            <person name="Gujja S."/>
            <person name="Heiman D."/>
            <person name="Hepburn T."/>
            <person name="Howarth C."/>
            <person name="Jen D."/>
            <person name="Larson L."/>
            <person name="Lewis B."/>
            <person name="Mehta T."/>
            <person name="Park D."/>
            <person name="Pearson M."/>
            <person name="Roberts A."/>
            <person name="Saif S."/>
            <person name="Shea T."/>
            <person name="Shenoy N."/>
            <person name="Sisk P."/>
            <person name="Stolte C."/>
            <person name="Sykes S."/>
            <person name="Walk T."/>
            <person name="White J."/>
            <person name="Yandava C."/>
            <person name="Allen-Vercoe E."/>
            <person name="Strauss J."/>
            <person name="Ambrose C."/>
            <person name="Lander E."/>
            <person name="Nusbaum C."/>
            <person name="Galagan J."/>
            <person name="Birren B."/>
        </authorList>
    </citation>
    <scope>NUCLEOTIDE SEQUENCE [LARGE SCALE GENOMIC DNA]</scope>
    <source>
        <strain evidence="5 6">3_1_5R</strain>
    </source>
</reference>
<dbReference type="InterPro" id="IPR034154">
    <property type="entry name" value="TOPRIM_DnaG/twinkle"/>
</dbReference>
<evidence type="ECO:0000256" key="1">
    <source>
        <dbReference type="ARBA" id="ARBA00022723"/>
    </source>
</evidence>
<dbReference type="Pfam" id="PF13155">
    <property type="entry name" value="Toprim_2"/>
    <property type="match status" value="1"/>
</dbReference>
<dbReference type="RefSeq" id="WP_008800969.1">
    <property type="nucleotide sequence ID" value="NZ_GG657971.1"/>
</dbReference>
<dbReference type="Proteomes" id="UP000002975">
    <property type="component" value="Unassembled WGS sequence"/>
</dbReference>
<dbReference type="InterPro" id="IPR036977">
    <property type="entry name" value="DNA_primase_Znf_CHC2"/>
</dbReference>
<feature type="domain" description="Zinc finger CHC2-type" evidence="4">
    <location>
        <begin position="26"/>
        <end position="81"/>
    </location>
</feature>
<protein>
    <recommendedName>
        <fullName evidence="4">Zinc finger CHC2-type domain-containing protein</fullName>
    </recommendedName>
</protein>
<keyword evidence="3" id="KW-0862">Zinc</keyword>
<dbReference type="GO" id="GO:0008270">
    <property type="term" value="F:zinc ion binding"/>
    <property type="evidence" value="ECO:0007669"/>
    <property type="project" value="UniProtKB-KW"/>
</dbReference>
<dbReference type="Pfam" id="PF01807">
    <property type="entry name" value="Zn_ribbon_DnaG"/>
    <property type="match status" value="1"/>
</dbReference>
<keyword evidence="1" id="KW-0479">Metal-binding</keyword>
<keyword evidence="2" id="KW-0863">Zinc-finger</keyword>
<dbReference type="GO" id="GO:0006269">
    <property type="term" value="P:DNA replication, synthesis of primer"/>
    <property type="evidence" value="ECO:0007669"/>
    <property type="project" value="TreeGrafter"/>
</dbReference>
<sequence>MADLKLVHGFFQEYLEKKGINTKTAFRCVSPQHEDKHPSMLYSKKYKKCTCLACGEKYDIFKFVGMEYNLPTFKEQLKKIQEFMKNPELIENINKTVYSKKNTEVSLHKVEEKIVPVEKKYPPLAYYFRDCKKNILKTDYLINRGISREIQDKYNIGYDPQFKNGTWKALIIPTSFYSFTARNTDKDAEDRLRKVGHLEVFNYWELQEEQKKPFFITEGEIDALSFCEIRQKAISLGGIGNINGLMTKFEKDKPGNLFYLCLDRDEPGQKAEMILYEKMKALGLRVERVNILGNYKDANEFLVKDRIEFQKRVQGLMQSLENHFCKKIEGKKYSLGR</sequence>
<dbReference type="PANTHER" id="PTHR30313">
    <property type="entry name" value="DNA PRIMASE"/>
    <property type="match status" value="1"/>
</dbReference>
<proteinExistence type="predicted"/>
<dbReference type="OrthoDB" id="87102at2"/>
<evidence type="ECO:0000313" key="6">
    <source>
        <dbReference type="Proteomes" id="UP000002975"/>
    </source>
</evidence>
<organism evidence="5 6">
    <name type="scientific">Fusobacterium gonidiaformans 3-1-5R</name>
    <dbReference type="NCBI Taxonomy" id="469605"/>
    <lineage>
        <taxon>Bacteria</taxon>
        <taxon>Fusobacteriati</taxon>
        <taxon>Fusobacteriota</taxon>
        <taxon>Fusobacteriia</taxon>
        <taxon>Fusobacteriales</taxon>
        <taxon>Fusobacteriaceae</taxon>
        <taxon>Fusobacterium</taxon>
    </lineage>
</organism>
<dbReference type="SMART" id="SM00400">
    <property type="entry name" value="ZnF_CHCC"/>
    <property type="match status" value="1"/>
</dbReference>
<dbReference type="PANTHER" id="PTHR30313:SF2">
    <property type="entry name" value="DNA PRIMASE"/>
    <property type="match status" value="1"/>
</dbReference>
<name>E5BFL3_9FUSO</name>
<dbReference type="CDD" id="cd01029">
    <property type="entry name" value="TOPRIM_primases"/>
    <property type="match status" value="1"/>
</dbReference>
<dbReference type="SUPFAM" id="SSF57783">
    <property type="entry name" value="Zinc beta-ribbon"/>
    <property type="match status" value="1"/>
</dbReference>
<dbReference type="InterPro" id="IPR002694">
    <property type="entry name" value="Znf_CHC2"/>
</dbReference>
<dbReference type="GO" id="GO:0005737">
    <property type="term" value="C:cytoplasm"/>
    <property type="evidence" value="ECO:0007669"/>
    <property type="project" value="TreeGrafter"/>
</dbReference>